<feature type="signal peptide" evidence="1">
    <location>
        <begin position="1"/>
        <end position="27"/>
    </location>
</feature>
<feature type="domain" description="Solute-binding protein family 5" evidence="2">
    <location>
        <begin position="110"/>
        <end position="534"/>
    </location>
</feature>
<keyword evidence="1" id="KW-0732">Signal</keyword>
<dbReference type="PIRSF" id="PIRSF002741">
    <property type="entry name" value="MppA"/>
    <property type="match status" value="1"/>
</dbReference>
<dbReference type="PANTHER" id="PTHR30290">
    <property type="entry name" value="PERIPLASMIC BINDING COMPONENT OF ABC TRANSPORTER"/>
    <property type="match status" value="1"/>
</dbReference>
<evidence type="ECO:0000313" key="4">
    <source>
        <dbReference type="Proteomes" id="UP001344906"/>
    </source>
</evidence>
<protein>
    <submittedName>
        <fullName evidence="3">Peptide ABC transporter substrate-binding protein</fullName>
    </submittedName>
</protein>
<keyword evidence="4" id="KW-1185">Reference proteome</keyword>
<proteinExistence type="predicted"/>
<reference evidence="3 4" key="1">
    <citation type="submission" date="2023-02" db="EMBL/GenBank/DDBJ databases">
        <title>Dictyobacter halimunensis sp. nov., a new member of the class Ktedonobacteria from forest soil in a geothermal area.</title>
        <authorList>
            <person name="Rachmania M.K."/>
            <person name="Ningsih F."/>
            <person name="Sakai Y."/>
            <person name="Yabe S."/>
            <person name="Yokota A."/>
            <person name="Sjamsuridzal W."/>
        </authorList>
    </citation>
    <scope>NUCLEOTIDE SEQUENCE [LARGE SCALE GENOMIC DNA]</scope>
    <source>
        <strain evidence="3 4">S3.2.2.5</strain>
    </source>
</reference>
<dbReference type="Gene3D" id="3.40.190.10">
    <property type="entry name" value="Periplasmic binding protein-like II"/>
    <property type="match status" value="2"/>
</dbReference>
<organism evidence="3 4">
    <name type="scientific">Dictyobacter halimunensis</name>
    <dbReference type="NCBI Taxonomy" id="3026934"/>
    <lineage>
        <taxon>Bacteria</taxon>
        <taxon>Bacillati</taxon>
        <taxon>Chloroflexota</taxon>
        <taxon>Ktedonobacteria</taxon>
        <taxon>Ktedonobacterales</taxon>
        <taxon>Dictyobacteraceae</taxon>
        <taxon>Dictyobacter</taxon>
    </lineage>
</organism>
<feature type="chain" id="PRO_5045638902" evidence="1">
    <location>
        <begin position="28"/>
        <end position="645"/>
    </location>
</feature>
<name>A0ABQ6FIX6_9CHLR</name>
<accession>A0ABQ6FIX6</accession>
<dbReference type="InterPro" id="IPR030678">
    <property type="entry name" value="Peptide/Ni-bd"/>
</dbReference>
<sequence>MAKVFRLMRYPLLFFVVVLNLSACMSANTSPPAGVMTDVGTPRNQTLIFQTFDGKTNNPDNMNPMMSGYAVWRGFRELGWGSLWEMNTATGHSYGELADGFPQVLDSQHTGFRVKLKPGIYWSDGVELTTDDVIYTLDTYFKDKSKLTGSGVSVITNYVKSYKKIDKYTFEVTTVKPAYDFVTVMGVYTWGPAFIIVPRHVFEKQADVSTFLNTNPVTLGPYTVKSYDKNGYWQLWQRRSDWKRSAWGWMGEPKAQYVLYKDFGTEETRTLAFIKDQYDVDTFMSPDSIQGAEAKNSAISTFSSTMPFNDMGDACSYGILMNQEKAPFNQAAVRWALALTLNLQGVGMNALNGQFRASALPMSDTHILRPLYFNPLQSWLKDLTLSDGYHPYDPSFANELSSKLQSAGNSASALPQAGQATSDAFGLGWWKYDPAEAQKLLSTVGIKKNSNGVYTLPNGSIWQPELVVPSDWNTVMERIGFSIGDSWKKAGIQVNVRQVDNGEFTTVQNTNSKLTMELNWNSCVFNSNYLNSWRSIQPSNLLPADSNTSINGNPFRWNDPTVSSLLNASSHMDSSSPQFIANGQAISKEFITNMAYINLMNIPTTIPTNSYYWRGFPKQSNYYSAPYSWWSSAKMIVLHIQPTGK</sequence>
<dbReference type="SUPFAM" id="SSF53850">
    <property type="entry name" value="Periplasmic binding protein-like II"/>
    <property type="match status" value="1"/>
</dbReference>
<evidence type="ECO:0000256" key="1">
    <source>
        <dbReference type="SAM" id="SignalP"/>
    </source>
</evidence>
<comment type="caution">
    <text evidence="3">The sequence shown here is derived from an EMBL/GenBank/DDBJ whole genome shotgun (WGS) entry which is preliminary data.</text>
</comment>
<dbReference type="Gene3D" id="3.90.76.10">
    <property type="entry name" value="Dipeptide-binding Protein, Domain 1"/>
    <property type="match status" value="1"/>
</dbReference>
<dbReference type="InterPro" id="IPR039424">
    <property type="entry name" value="SBP_5"/>
</dbReference>
<evidence type="ECO:0000313" key="3">
    <source>
        <dbReference type="EMBL" id="GLV54131.1"/>
    </source>
</evidence>
<dbReference type="PANTHER" id="PTHR30290:SF16">
    <property type="entry name" value="OLIGOPEPTIDE ABC TRANSPORTER, PERIPLASMIC OLIGOPEPTIDE-BINDING PROTEIN"/>
    <property type="match status" value="1"/>
</dbReference>
<dbReference type="Pfam" id="PF00496">
    <property type="entry name" value="SBP_bac_5"/>
    <property type="match status" value="1"/>
</dbReference>
<evidence type="ECO:0000259" key="2">
    <source>
        <dbReference type="Pfam" id="PF00496"/>
    </source>
</evidence>
<dbReference type="EMBL" id="BSRI01000001">
    <property type="protein sequence ID" value="GLV54131.1"/>
    <property type="molecule type" value="Genomic_DNA"/>
</dbReference>
<dbReference type="InterPro" id="IPR000914">
    <property type="entry name" value="SBP_5_dom"/>
</dbReference>
<dbReference type="RefSeq" id="WP_338247839.1">
    <property type="nucleotide sequence ID" value="NZ_BSRI01000001.1"/>
</dbReference>
<dbReference type="Gene3D" id="3.10.105.10">
    <property type="entry name" value="Dipeptide-binding Protein, Domain 3"/>
    <property type="match status" value="2"/>
</dbReference>
<dbReference type="CDD" id="cd08509">
    <property type="entry name" value="PBP2_TmCBP_oligosaccharides_like"/>
    <property type="match status" value="1"/>
</dbReference>
<gene>
    <name evidence="3" type="ORF">KDH_09800</name>
</gene>
<dbReference type="Proteomes" id="UP001344906">
    <property type="component" value="Unassembled WGS sequence"/>
</dbReference>